<reference evidence="2 3" key="1">
    <citation type="submission" date="2020-08" db="EMBL/GenBank/DDBJ databases">
        <title>Genomic Encyclopedia of Type Strains, Phase IV (KMG-IV): sequencing the most valuable type-strain genomes for metagenomic binning, comparative biology and taxonomic classification.</title>
        <authorList>
            <person name="Goeker M."/>
        </authorList>
    </citation>
    <scope>NUCLEOTIDE SEQUENCE [LARGE SCALE GENOMIC DNA]</scope>
    <source>
        <strain evidence="2 3">DSM 103733</strain>
    </source>
</reference>
<dbReference type="SUPFAM" id="SSF56112">
    <property type="entry name" value="Protein kinase-like (PK-like)"/>
    <property type="match status" value="1"/>
</dbReference>
<dbReference type="InterPro" id="IPR002575">
    <property type="entry name" value="Aminoglycoside_PTrfase"/>
</dbReference>
<keyword evidence="3" id="KW-1185">Reference proteome</keyword>
<evidence type="ECO:0000313" key="2">
    <source>
        <dbReference type="EMBL" id="MBB6143003.1"/>
    </source>
</evidence>
<evidence type="ECO:0000313" key="3">
    <source>
        <dbReference type="Proteomes" id="UP000538666"/>
    </source>
</evidence>
<feature type="domain" description="Aminoglycoside phosphotransferase" evidence="1">
    <location>
        <begin position="237"/>
        <end position="389"/>
    </location>
</feature>
<dbReference type="AlphaFoldDB" id="A0A841JNZ7"/>
<gene>
    <name evidence="2" type="ORF">HNQ77_000947</name>
</gene>
<dbReference type="RefSeq" id="WP_050061952.1">
    <property type="nucleotide sequence ID" value="NZ_JACHEK010000002.1"/>
</dbReference>
<dbReference type="EMBL" id="JACHEK010000002">
    <property type="protein sequence ID" value="MBB6143003.1"/>
    <property type="molecule type" value="Genomic_DNA"/>
</dbReference>
<evidence type="ECO:0000259" key="1">
    <source>
        <dbReference type="Pfam" id="PF01636"/>
    </source>
</evidence>
<proteinExistence type="predicted"/>
<name>A0A841JNZ7_9BACT</name>
<accession>A0A841JNZ7</accession>
<protein>
    <recommendedName>
        <fullName evidence="1">Aminoglycoside phosphotransferase domain-containing protein</fullName>
    </recommendedName>
</protein>
<dbReference type="OrthoDB" id="110894at2"/>
<dbReference type="InterPro" id="IPR011009">
    <property type="entry name" value="Kinase-like_dom_sf"/>
</dbReference>
<dbReference type="Gene3D" id="3.90.1200.10">
    <property type="match status" value="1"/>
</dbReference>
<dbReference type="Proteomes" id="UP000538666">
    <property type="component" value="Unassembled WGS sequence"/>
</dbReference>
<organism evidence="2 3">
    <name type="scientific">Silvibacterium bohemicum</name>
    <dbReference type="NCBI Taxonomy" id="1577686"/>
    <lineage>
        <taxon>Bacteria</taxon>
        <taxon>Pseudomonadati</taxon>
        <taxon>Acidobacteriota</taxon>
        <taxon>Terriglobia</taxon>
        <taxon>Terriglobales</taxon>
        <taxon>Acidobacteriaceae</taxon>
        <taxon>Silvibacterium</taxon>
    </lineage>
</organism>
<comment type="caution">
    <text evidence="2">The sequence shown here is derived from an EMBL/GenBank/DDBJ whole genome shotgun (WGS) entry which is preliminary data.</text>
</comment>
<dbReference type="Pfam" id="PF01636">
    <property type="entry name" value="APH"/>
    <property type="match status" value="1"/>
</dbReference>
<sequence length="457" mass="51674">MAMNVNDQHVEQEEFRVVLVLPWSGLILAERHGNSLPLPRIIITSRARLAYQFEETARQRWNTAIVVIDILLGESNVSPCAVIEVRSRCWQFTDYGLTSIPIEAFGDTDLSPSECLTIKKIIAGNIESRGPFSRIGWLDDAQAWVRHTVQDDDLRFDTIRQYTATGHFALVRFESSRGSIYWMKAVGVPNTHELQVTQAITRCCPRFVPPILAVRSDWNAWISVDSGQPVGTFSCFALCQQVAESLAQMQLASATHIEALRTNGCFDLRSSVVLRHMPDLVSYLKAAMADQTSAKVEPITPIRLDELASLLCRASEAIESFGIPNTLIHNDLNPGNILFDGRNAVFIDWAEACIGMPWFTFHHLYTEVVERNETHANPVQLKRAYLNHWRLFLDESQMERAFVLSRPLGIASYLFGRDPAFTSPLRHSSSVQRYARSLARHIDRIARTRTFQEALCS</sequence>